<keyword evidence="2" id="KW-1185">Reference proteome</keyword>
<dbReference type="AlphaFoldDB" id="A0A9W7A1G9"/>
<evidence type="ECO:0008006" key="3">
    <source>
        <dbReference type="Google" id="ProtNLM"/>
    </source>
</evidence>
<evidence type="ECO:0000313" key="1">
    <source>
        <dbReference type="EMBL" id="GMH64152.1"/>
    </source>
</evidence>
<evidence type="ECO:0000313" key="2">
    <source>
        <dbReference type="Proteomes" id="UP001165085"/>
    </source>
</evidence>
<dbReference type="Proteomes" id="UP001165085">
    <property type="component" value="Unassembled WGS sequence"/>
</dbReference>
<dbReference type="Gene3D" id="1.25.40.10">
    <property type="entry name" value="Tetratricopeptide repeat domain"/>
    <property type="match status" value="1"/>
</dbReference>
<dbReference type="InterPro" id="IPR011990">
    <property type="entry name" value="TPR-like_helical_dom_sf"/>
</dbReference>
<dbReference type="EMBL" id="BRXY01000091">
    <property type="protein sequence ID" value="GMH64152.1"/>
    <property type="molecule type" value="Genomic_DNA"/>
</dbReference>
<organism evidence="1 2">
    <name type="scientific">Triparma strigata</name>
    <dbReference type="NCBI Taxonomy" id="1606541"/>
    <lineage>
        <taxon>Eukaryota</taxon>
        <taxon>Sar</taxon>
        <taxon>Stramenopiles</taxon>
        <taxon>Ochrophyta</taxon>
        <taxon>Bolidophyceae</taxon>
        <taxon>Parmales</taxon>
        <taxon>Triparmaceae</taxon>
        <taxon>Triparma</taxon>
    </lineage>
</organism>
<dbReference type="Gene3D" id="1.20.58.320">
    <property type="entry name" value="TPR-like"/>
    <property type="match status" value="1"/>
</dbReference>
<name>A0A9W7A1G9_9STRA</name>
<proteinExistence type="predicted"/>
<reference evidence="2" key="1">
    <citation type="journal article" date="2023" name="Commun. Biol.">
        <title>Genome analysis of Parmales, the sister group of diatoms, reveals the evolutionary specialization of diatoms from phago-mixotrophs to photoautotrophs.</title>
        <authorList>
            <person name="Ban H."/>
            <person name="Sato S."/>
            <person name="Yoshikawa S."/>
            <person name="Yamada K."/>
            <person name="Nakamura Y."/>
            <person name="Ichinomiya M."/>
            <person name="Sato N."/>
            <person name="Blanc-Mathieu R."/>
            <person name="Endo H."/>
            <person name="Kuwata A."/>
            <person name="Ogata H."/>
        </authorList>
    </citation>
    <scope>NUCLEOTIDE SEQUENCE [LARGE SCALE GENOMIC DNA]</scope>
    <source>
        <strain evidence="2">NIES 3701</strain>
    </source>
</reference>
<sequence>MQFVARRGLLKRFQSSMSSSQSSLKSPADVLSFWFGGEWNNNEKLNDPQFMFSLFPLWWGLNPDFSPLSAEEKLKVDQSTLQFIETVRAVGTATPTAKSPLPSEWDTLDGTFAKLILCDQICRNCFRGTDEAFAYGSTSLSACRQILSSESWRVLSLSAHTFLTTAFQHSEDVEDHKNNVVVVENVGEKFGLENMMYLQLKKHCEDHKAVIDRFGRYPHRNKLLGRESTEEEAAYLSDIDSLHDWEKSQTKK</sequence>
<gene>
    <name evidence="1" type="ORF">TrST_g1164</name>
</gene>
<dbReference type="SUPFAM" id="SSF48452">
    <property type="entry name" value="TPR-like"/>
    <property type="match status" value="1"/>
</dbReference>
<dbReference type="OrthoDB" id="414698at2759"/>
<comment type="caution">
    <text evidence="1">The sequence shown here is derived from an EMBL/GenBank/DDBJ whole genome shotgun (WGS) entry which is preliminary data.</text>
</comment>
<dbReference type="InterPro" id="IPR010323">
    <property type="entry name" value="DUF924"/>
</dbReference>
<protein>
    <recommendedName>
        <fullName evidence="3">DUF924-domain-containing protein</fullName>
    </recommendedName>
</protein>
<accession>A0A9W7A1G9</accession>
<dbReference type="Pfam" id="PF06041">
    <property type="entry name" value="DUF924"/>
    <property type="match status" value="1"/>
</dbReference>